<gene>
    <name evidence="10" type="ordered locus">HRM2_02420</name>
</gene>
<keyword evidence="2" id="KW-0902">Two-component regulatory system</keyword>
<evidence type="ECO:0000259" key="8">
    <source>
        <dbReference type="PROSITE" id="PS50110"/>
    </source>
</evidence>
<dbReference type="STRING" id="177437.HRM2_02420"/>
<keyword evidence="1 6" id="KW-0597">Phosphoprotein</keyword>
<dbReference type="CDD" id="cd00383">
    <property type="entry name" value="trans_reg_C"/>
    <property type="match status" value="1"/>
</dbReference>
<proteinExistence type="predicted"/>
<evidence type="ECO:0000256" key="7">
    <source>
        <dbReference type="PROSITE-ProRule" id="PRU01091"/>
    </source>
</evidence>
<dbReference type="eggNOG" id="COG0745">
    <property type="taxonomic scope" value="Bacteria"/>
</dbReference>
<evidence type="ECO:0000259" key="9">
    <source>
        <dbReference type="PROSITE" id="PS51755"/>
    </source>
</evidence>
<evidence type="ECO:0000313" key="11">
    <source>
        <dbReference type="Proteomes" id="UP000000442"/>
    </source>
</evidence>
<dbReference type="SUPFAM" id="SSF52172">
    <property type="entry name" value="CheY-like"/>
    <property type="match status" value="1"/>
</dbReference>
<dbReference type="Gene3D" id="6.10.250.690">
    <property type="match status" value="1"/>
</dbReference>
<evidence type="ECO:0000256" key="3">
    <source>
        <dbReference type="ARBA" id="ARBA00023015"/>
    </source>
</evidence>
<evidence type="ECO:0000256" key="2">
    <source>
        <dbReference type="ARBA" id="ARBA00023012"/>
    </source>
</evidence>
<feature type="domain" description="Response regulatory" evidence="8">
    <location>
        <begin position="5"/>
        <end position="121"/>
    </location>
</feature>
<dbReference type="InterPro" id="IPR039420">
    <property type="entry name" value="WalR-like"/>
</dbReference>
<dbReference type="Pfam" id="PF00486">
    <property type="entry name" value="Trans_reg_C"/>
    <property type="match status" value="1"/>
</dbReference>
<dbReference type="GO" id="GO:0006355">
    <property type="term" value="P:regulation of DNA-templated transcription"/>
    <property type="evidence" value="ECO:0007669"/>
    <property type="project" value="InterPro"/>
</dbReference>
<dbReference type="SMART" id="SM00862">
    <property type="entry name" value="Trans_reg_C"/>
    <property type="match status" value="1"/>
</dbReference>
<dbReference type="EMBL" id="CP001087">
    <property type="protein sequence ID" value="ACN13364.1"/>
    <property type="molecule type" value="Genomic_DNA"/>
</dbReference>
<dbReference type="PANTHER" id="PTHR48111">
    <property type="entry name" value="REGULATOR OF RPOS"/>
    <property type="match status" value="1"/>
</dbReference>
<dbReference type="GO" id="GO:0005829">
    <property type="term" value="C:cytosol"/>
    <property type="evidence" value="ECO:0007669"/>
    <property type="project" value="TreeGrafter"/>
</dbReference>
<reference evidence="10 11" key="1">
    <citation type="journal article" date="2009" name="Environ. Microbiol.">
        <title>Genome sequence of Desulfobacterium autotrophicum HRM2, a marine sulfate reducer oxidizing organic carbon completely to carbon dioxide.</title>
        <authorList>
            <person name="Strittmatter A.W."/>
            <person name="Liesegang H."/>
            <person name="Rabus R."/>
            <person name="Decker I."/>
            <person name="Amann J."/>
            <person name="Andres S."/>
            <person name="Henne A."/>
            <person name="Fricke W.F."/>
            <person name="Martinez-Arias R."/>
            <person name="Bartels D."/>
            <person name="Goesmann A."/>
            <person name="Krause L."/>
            <person name="Puehler A."/>
            <person name="Klenk H.P."/>
            <person name="Richter M."/>
            <person name="Schuler M."/>
            <person name="Gloeckner F.O."/>
            <person name="Meyerdierks A."/>
            <person name="Gottschalk G."/>
            <person name="Amann R."/>
        </authorList>
    </citation>
    <scope>NUCLEOTIDE SEQUENCE [LARGE SCALE GENOMIC DNA]</scope>
    <source>
        <strain evidence="11">ATCC 43914 / DSM 3382 / HRM2</strain>
    </source>
</reference>
<dbReference type="Gene3D" id="1.10.10.10">
    <property type="entry name" value="Winged helix-like DNA-binding domain superfamily/Winged helix DNA-binding domain"/>
    <property type="match status" value="1"/>
</dbReference>
<dbReference type="OrthoDB" id="9793321at2"/>
<dbReference type="GO" id="GO:0032993">
    <property type="term" value="C:protein-DNA complex"/>
    <property type="evidence" value="ECO:0007669"/>
    <property type="project" value="TreeGrafter"/>
</dbReference>
<evidence type="ECO:0000256" key="6">
    <source>
        <dbReference type="PROSITE-ProRule" id="PRU00169"/>
    </source>
</evidence>
<dbReference type="FunFam" id="3.40.50.2300:FF:000001">
    <property type="entry name" value="DNA-binding response regulator PhoB"/>
    <property type="match status" value="1"/>
</dbReference>
<dbReference type="PANTHER" id="PTHR48111:SF1">
    <property type="entry name" value="TWO-COMPONENT RESPONSE REGULATOR ORR33"/>
    <property type="match status" value="1"/>
</dbReference>
<keyword evidence="5" id="KW-0804">Transcription</keyword>
<dbReference type="InterPro" id="IPR011006">
    <property type="entry name" value="CheY-like_superfamily"/>
</dbReference>
<dbReference type="InterPro" id="IPR036388">
    <property type="entry name" value="WH-like_DNA-bd_sf"/>
</dbReference>
<dbReference type="SUPFAM" id="SSF46894">
    <property type="entry name" value="C-terminal effector domain of the bipartite response regulators"/>
    <property type="match status" value="1"/>
</dbReference>
<dbReference type="Pfam" id="PF00072">
    <property type="entry name" value="Response_reg"/>
    <property type="match status" value="1"/>
</dbReference>
<dbReference type="AlphaFoldDB" id="C0QFG8"/>
<name>C0QFG8_DESAH</name>
<accession>C0QFG8</accession>
<keyword evidence="3" id="KW-0805">Transcription regulation</keyword>
<evidence type="ECO:0000313" key="10">
    <source>
        <dbReference type="EMBL" id="ACN13364.1"/>
    </source>
</evidence>
<dbReference type="Gene3D" id="3.40.50.2300">
    <property type="match status" value="1"/>
</dbReference>
<dbReference type="InterPro" id="IPR016032">
    <property type="entry name" value="Sig_transdc_resp-reg_C-effctor"/>
</dbReference>
<dbReference type="PROSITE" id="PS50110">
    <property type="entry name" value="RESPONSE_REGULATORY"/>
    <property type="match status" value="1"/>
</dbReference>
<dbReference type="GO" id="GO:0000976">
    <property type="term" value="F:transcription cis-regulatory region binding"/>
    <property type="evidence" value="ECO:0007669"/>
    <property type="project" value="TreeGrafter"/>
</dbReference>
<evidence type="ECO:0000256" key="4">
    <source>
        <dbReference type="ARBA" id="ARBA00023125"/>
    </source>
</evidence>
<feature type="domain" description="OmpR/PhoB-type" evidence="9">
    <location>
        <begin position="132"/>
        <end position="229"/>
    </location>
</feature>
<organism evidence="10 11">
    <name type="scientific">Desulforapulum autotrophicum (strain ATCC 43914 / DSM 3382 / VKM B-1955 / HRM2)</name>
    <name type="common">Desulfobacterium autotrophicum</name>
    <dbReference type="NCBI Taxonomy" id="177437"/>
    <lineage>
        <taxon>Bacteria</taxon>
        <taxon>Pseudomonadati</taxon>
        <taxon>Thermodesulfobacteriota</taxon>
        <taxon>Desulfobacteria</taxon>
        <taxon>Desulfobacterales</taxon>
        <taxon>Desulfobacteraceae</taxon>
        <taxon>Desulforapulum</taxon>
    </lineage>
</organism>
<sequence>MPNEKILIVDDERDIVELVRFNLKREGYHTLVAFSGEEALSMAKREMPDLVVLDLMLPGIDGFEVTRRIRGNAVTVEIPIVMLTAKGEESDIVTGLEIGANDYISKPFSPRELVARIRGILRRRTRVEKPATQATVIAGPLSMDVGRHRVVVDKNALDLTHSEFQVLWFLVTKKGWVFTRGQIVDAVHGENYAVTERSVDVTIAGLRKKLGPCADFIETVRGVGYRFREEADV</sequence>
<feature type="modified residue" description="4-aspartylphosphate" evidence="6">
    <location>
        <position position="54"/>
    </location>
</feature>
<protein>
    <submittedName>
        <fullName evidence="10">Two-component DNA-binding response regulator</fullName>
    </submittedName>
</protein>
<feature type="DNA-binding region" description="OmpR/PhoB-type" evidence="7">
    <location>
        <begin position="132"/>
        <end position="229"/>
    </location>
</feature>
<dbReference type="SMART" id="SM00448">
    <property type="entry name" value="REC"/>
    <property type="match status" value="1"/>
</dbReference>
<dbReference type="GO" id="GO:0000156">
    <property type="term" value="F:phosphorelay response regulator activity"/>
    <property type="evidence" value="ECO:0007669"/>
    <property type="project" value="TreeGrafter"/>
</dbReference>
<evidence type="ECO:0000256" key="5">
    <source>
        <dbReference type="ARBA" id="ARBA00023163"/>
    </source>
</evidence>
<dbReference type="RefSeq" id="WP_012662613.1">
    <property type="nucleotide sequence ID" value="NC_012108.1"/>
</dbReference>
<keyword evidence="11" id="KW-1185">Reference proteome</keyword>
<dbReference type="InterPro" id="IPR001867">
    <property type="entry name" value="OmpR/PhoB-type_DNA-bd"/>
</dbReference>
<keyword evidence="4 7" id="KW-0238">DNA-binding</keyword>
<dbReference type="KEGG" id="dat:HRM2_02420"/>
<dbReference type="Proteomes" id="UP000000442">
    <property type="component" value="Chromosome"/>
</dbReference>
<evidence type="ECO:0000256" key="1">
    <source>
        <dbReference type="ARBA" id="ARBA00022553"/>
    </source>
</evidence>
<dbReference type="InterPro" id="IPR001789">
    <property type="entry name" value="Sig_transdc_resp-reg_receiver"/>
</dbReference>
<dbReference type="HOGENOM" id="CLU_000445_30_4_7"/>
<dbReference type="PROSITE" id="PS51755">
    <property type="entry name" value="OMPR_PHOB"/>
    <property type="match status" value="1"/>
</dbReference>